<dbReference type="GO" id="GO:0042597">
    <property type="term" value="C:periplasmic space"/>
    <property type="evidence" value="ECO:0007669"/>
    <property type="project" value="UniProtKB-SubCell"/>
</dbReference>
<dbReference type="PANTHER" id="PTHR22888:SF9">
    <property type="entry name" value="CYTOCHROME C OXIDASE SUBUNIT 2"/>
    <property type="match status" value="1"/>
</dbReference>
<dbReference type="GO" id="GO:0042773">
    <property type="term" value="P:ATP synthesis coupled electron transport"/>
    <property type="evidence" value="ECO:0007669"/>
    <property type="project" value="TreeGrafter"/>
</dbReference>
<evidence type="ECO:0000256" key="2">
    <source>
        <dbReference type="ARBA" id="ARBA00004418"/>
    </source>
</evidence>
<dbReference type="Proteomes" id="UP000529637">
    <property type="component" value="Unassembled WGS sequence"/>
</dbReference>
<keyword evidence="13" id="KW-0812">Transmembrane</keyword>
<dbReference type="AlphaFoldDB" id="A0A7Y6NPL8"/>
<keyword evidence="10 13" id="KW-0472">Membrane</keyword>
<dbReference type="Pfam" id="PF00116">
    <property type="entry name" value="COX2"/>
    <property type="match status" value="1"/>
</dbReference>
<keyword evidence="9" id="KW-0186">Copper</keyword>
<feature type="transmembrane region" description="Helical" evidence="13">
    <location>
        <begin position="52"/>
        <end position="75"/>
    </location>
</feature>
<dbReference type="SUPFAM" id="SSF49503">
    <property type="entry name" value="Cupredoxins"/>
    <property type="match status" value="1"/>
</dbReference>
<organism evidence="16 17">
    <name type="scientific">Piscinibacter koreensis</name>
    <dbReference type="NCBI Taxonomy" id="2742824"/>
    <lineage>
        <taxon>Bacteria</taxon>
        <taxon>Pseudomonadati</taxon>
        <taxon>Pseudomonadota</taxon>
        <taxon>Betaproteobacteria</taxon>
        <taxon>Burkholderiales</taxon>
        <taxon>Sphaerotilaceae</taxon>
        <taxon>Piscinibacter</taxon>
    </lineage>
</organism>
<comment type="catalytic activity">
    <reaction evidence="11">
        <text>4 Fe(II)-[cytochrome c] + O2 + 8 H(+)(in) = 4 Fe(III)-[cytochrome c] + 2 H2O + 4 H(+)(out)</text>
        <dbReference type="Rhea" id="RHEA:11436"/>
        <dbReference type="Rhea" id="RHEA-COMP:10350"/>
        <dbReference type="Rhea" id="RHEA-COMP:14399"/>
        <dbReference type="ChEBI" id="CHEBI:15377"/>
        <dbReference type="ChEBI" id="CHEBI:15378"/>
        <dbReference type="ChEBI" id="CHEBI:15379"/>
        <dbReference type="ChEBI" id="CHEBI:29033"/>
        <dbReference type="ChEBI" id="CHEBI:29034"/>
        <dbReference type="EC" id="7.1.1.9"/>
    </reaction>
</comment>
<dbReference type="InterPro" id="IPR002429">
    <property type="entry name" value="CcO_II-like_C"/>
</dbReference>
<dbReference type="PROSITE" id="PS50857">
    <property type="entry name" value="COX2_CUA"/>
    <property type="match status" value="1"/>
</dbReference>
<evidence type="ECO:0000256" key="10">
    <source>
        <dbReference type="ARBA" id="ARBA00023136"/>
    </source>
</evidence>
<comment type="caution">
    <text evidence="16">The sequence shown here is derived from an EMBL/GenBank/DDBJ whole genome shotgun (WGS) entry which is preliminary data.</text>
</comment>
<evidence type="ECO:0000259" key="15">
    <source>
        <dbReference type="PROSITE" id="PS51007"/>
    </source>
</evidence>
<evidence type="ECO:0000256" key="9">
    <source>
        <dbReference type="ARBA" id="ARBA00023008"/>
    </source>
</evidence>
<reference evidence="16 17" key="1">
    <citation type="submission" date="2020-06" db="EMBL/GenBank/DDBJ databases">
        <title>Schlegella sp. ID0723 isolated from air conditioner.</title>
        <authorList>
            <person name="Kim D.Y."/>
            <person name="Kim D.-U."/>
        </authorList>
    </citation>
    <scope>NUCLEOTIDE SEQUENCE [LARGE SCALE GENOMIC DNA]</scope>
    <source>
        <strain evidence="16 17">ID0723</strain>
    </source>
</reference>
<dbReference type="PANTHER" id="PTHR22888">
    <property type="entry name" value="CYTOCHROME C OXIDASE, SUBUNIT II"/>
    <property type="match status" value="1"/>
</dbReference>
<dbReference type="GO" id="GO:0020037">
    <property type="term" value="F:heme binding"/>
    <property type="evidence" value="ECO:0007669"/>
    <property type="project" value="InterPro"/>
</dbReference>
<name>A0A7Y6NPL8_9BURK</name>
<keyword evidence="5 12" id="KW-0349">Heme</keyword>
<evidence type="ECO:0000259" key="14">
    <source>
        <dbReference type="PROSITE" id="PS50857"/>
    </source>
</evidence>
<dbReference type="InterPro" id="IPR008972">
    <property type="entry name" value="Cupredoxin"/>
</dbReference>
<dbReference type="PROSITE" id="PS51007">
    <property type="entry name" value="CYTC"/>
    <property type="match status" value="1"/>
</dbReference>
<dbReference type="PROSITE" id="PS00078">
    <property type="entry name" value="COX2"/>
    <property type="match status" value="1"/>
</dbReference>
<evidence type="ECO:0000313" key="17">
    <source>
        <dbReference type="Proteomes" id="UP000529637"/>
    </source>
</evidence>
<dbReference type="Pfam" id="PF00034">
    <property type="entry name" value="Cytochrom_C"/>
    <property type="match status" value="1"/>
</dbReference>
<evidence type="ECO:0000256" key="4">
    <source>
        <dbReference type="ARBA" id="ARBA00022448"/>
    </source>
</evidence>
<evidence type="ECO:0000313" key="16">
    <source>
        <dbReference type="EMBL" id="NUZ07015.1"/>
    </source>
</evidence>
<dbReference type="InterPro" id="IPR009056">
    <property type="entry name" value="Cyt_c-like_dom"/>
</dbReference>
<keyword evidence="4" id="KW-0813">Transport</keyword>
<dbReference type="GO" id="GO:0004129">
    <property type="term" value="F:cytochrome-c oxidase activity"/>
    <property type="evidence" value="ECO:0007669"/>
    <property type="project" value="UniProtKB-EC"/>
</dbReference>
<evidence type="ECO:0000256" key="6">
    <source>
        <dbReference type="ARBA" id="ARBA00022723"/>
    </source>
</evidence>
<evidence type="ECO:0000256" key="1">
    <source>
        <dbReference type="ARBA" id="ARBA00004370"/>
    </source>
</evidence>
<feature type="domain" description="Cytochrome oxidase subunit II copper A binding" evidence="14">
    <location>
        <begin position="88"/>
        <end position="204"/>
    </location>
</feature>
<dbReference type="InterPro" id="IPR036909">
    <property type="entry name" value="Cyt_c-like_dom_sf"/>
</dbReference>
<feature type="domain" description="Cytochrome c" evidence="15">
    <location>
        <begin position="214"/>
        <end position="306"/>
    </location>
</feature>
<dbReference type="EMBL" id="JABWMJ010000006">
    <property type="protein sequence ID" value="NUZ07015.1"/>
    <property type="molecule type" value="Genomic_DNA"/>
</dbReference>
<sequence>MNPASVFAPASLQAARLTEMTWLLIGLTTLVALVTLACAALALRRRRRDVPVAAWIVGGGLVMPIGVLSALLLYGTWRTDAASAALAPNALVVSVTGRLWWWEIRYVDPASGRSVAVANELRLPVGRPVRLALASADVIHSFWVPELGGKVDLVPGRLHHVSIDAVRPGVYRGPCAEFCGTQHARMTLHVVAEEPAAFDRWLAGQAVDAGEPAGAAARGRVAFAERGCAACHTVRGVSEARTVGPDLTHVASRLHLGAGVLRNEPGAFGRWITGVQALKPGAHMPALDGADAATVDALAAYLETLR</sequence>
<evidence type="ECO:0000256" key="13">
    <source>
        <dbReference type="SAM" id="Phobius"/>
    </source>
</evidence>
<evidence type="ECO:0000256" key="11">
    <source>
        <dbReference type="ARBA" id="ARBA00047816"/>
    </source>
</evidence>
<evidence type="ECO:0000256" key="5">
    <source>
        <dbReference type="ARBA" id="ARBA00022617"/>
    </source>
</evidence>
<dbReference type="GO" id="GO:0005507">
    <property type="term" value="F:copper ion binding"/>
    <property type="evidence" value="ECO:0007669"/>
    <property type="project" value="InterPro"/>
</dbReference>
<dbReference type="InterPro" id="IPR045187">
    <property type="entry name" value="CcO_II"/>
</dbReference>
<dbReference type="GO" id="GO:0016020">
    <property type="term" value="C:membrane"/>
    <property type="evidence" value="ECO:0007669"/>
    <property type="project" value="UniProtKB-SubCell"/>
</dbReference>
<evidence type="ECO:0000256" key="8">
    <source>
        <dbReference type="ARBA" id="ARBA00023004"/>
    </source>
</evidence>
<accession>A0A7Y6NPL8</accession>
<keyword evidence="7" id="KW-0249">Electron transport</keyword>
<dbReference type="CDD" id="cd04213">
    <property type="entry name" value="CuRO_CcO_Caa3_II"/>
    <property type="match status" value="1"/>
</dbReference>
<evidence type="ECO:0000256" key="7">
    <source>
        <dbReference type="ARBA" id="ARBA00022982"/>
    </source>
</evidence>
<feature type="transmembrane region" description="Helical" evidence="13">
    <location>
        <begin position="20"/>
        <end position="43"/>
    </location>
</feature>
<comment type="subcellular location">
    <subcellularLocation>
        <location evidence="1">Membrane</location>
    </subcellularLocation>
    <subcellularLocation>
        <location evidence="2">Periplasm</location>
    </subcellularLocation>
</comment>
<dbReference type="InterPro" id="IPR001505">
    <property type="entry name" value="Copper_CuA"/>
</dbReference>
<keyword evidence="8 12" id="KW-0408">Iron</keyword>
<keyword evidence="13" id="KW-1133">Transmembrane helix</keyword>
<evidence type="ECO:0000256" key="3">
    <source>
        <dbReference type="ARBA" id="ARBA00007866"/>
    </source>
</evidence>
<dbReference type="InterPro" id="IPR034236">
    <property type="entry name" value="CuRO_CcO_Caa3_II"/>
</dbReference>
<protein>
    <submittedName>
        <fullName evidence="16">C-type cytochrome</fullName>
    </submittedName>
</protein>
<dbReference type="RefSeq" id="WP_176069853.1">
    <property type="nucleotide sequence ID" value="NZ_JABWMJ010000006.1"/>
</dbReference>
<keyword evidence="6 12" id="KW-0479">Metal-binding</keyword>
<keyword evidence="17" id="KW-1185">Reference proteome</keyword>
<dbReference type="Gene3D" id="2.60.40.420">
    <property type="entry name" value="Cupredoxins - blue copper proteins"/>
    <property type="match status" value="1"/>
</dbReference>
<proteinExistence type="inferred from homology"/>
<gene>
    <name evidence="16" type="ORF">HQN59_14715</name>
</gene>
<dbReference type="SUPFAM" id="SSF46626">
    <property type="entry name" value="Cytochrome c"/>
    <property type="match status" value="1"/>
</dbReference>
<comment type="similarity">
    <text evidence="3">Belongs to the cytochrome c oxidase subunit 2 family.</text>
</comment>
<evidence type="ECO:0000256" key="12">
    <source>
        <dbReference type="PROSITE-ProRule" id="PRU00433"/>
    </source>
</evidence>